<sequence length="356" mass="40314">MYKDFNPDNIRMVKAYVFLIFTFINIPPRTTAHGRLIEPPSRASAWRYGFDTPHDYNDHESFCGGFTRQWVKNEGKCGVCGDAWDSKLPRAHEYGGTYYQGVIVRNYSVGSTITIRIELTASHMGYFQFGLCPNYKNTTQECLDEHLLKMVRPQDNVIEGITRYYPKDGNKVYEMRYRLPKMVCPHCVLQWRYISGNNWGDCKNGSGAIGCGAQEEFRACADISISGRGPSYVPTSDLPETTTFSTSTPPSDLPHPEESYSPVTAIIISVFSFLLICLLLFLLYFHFYQVGKQLKVWVKKSPVETTTSDPTKDTKVTVNSNFSHLAPVAPPRTKRISKVSVEDNMQEIDLKSDSLA</sequence>
<keyword evidence="5" id="KW-1185">Reference proteome</keyword>
<evidence type="ECO:0000259" key="3">
    <source>
        <dbReference type="Pfam" id="PF03067"/>
    </source>
</evidence>
<accession>A0AAW1MGQ6</accession>
<name>A0AAW1MGQ6_POPJA</name>
<comment type="caution">
    <text evidence="4">The sequence shown here is derived from an EMBL/GenBank/DDBJ whole genome shotgun (WGS) entry which is preliminary data.</text>
</comment>
<dbReference type="Pfam" id="PF03067">
    <property type="entry name" value="LPMO_10"/>
    <property type="match status" value="1"/>
</dbReference>
<evidence type="ECO:0000313" key="4">
    <source>
        <dbReference type="EMBL" id="KAK9746723.1"/>
    </source>
</evidence>
<dbReference type="Proteomes" id="UP001458880">
    <property type="component" value="Unassembled WGS sequence"/>
</dbReference>
<keyword evidence="2" id="KW-0812">Transmembrane</keyword>
<feature type="transmembrane region" description="Helical" evidence="2">
    <location>
        <begin position="263"/>
        <end position="285"/>
    </location>
</feature>
<organism evidence="4 5">
    <name type="scientific">Popillia japonica</name>
    <name type="common">Japanese beetle</name>
    <dbReference type="NCBI Taxonomy" id="7064"/>
    <lineage>
        <taxon>Eukaryota</taxon>
        <taxon>Metazoa</taxon>
        <taxon>Ecdysozoa</taxon>
        <taxon>Arthropoda</taxon>
        <taxon>Hexapoda</taxon>
        <taxon>Insecta</taxon>
        <taxon>Pterygota</taxon>
        <taxon>Neoptera</taxon>
        <taxon>Endopterygota</taxon>
        <taxon>Coleoptera</taxon>
        <taxon>Polyphaga</taxon>
        <taxon>Scarabaeiformia</taxon>
        <taxon>Scarabaeidae</taxon>
        <taxon>Rutelinae</taxon>
        <taxon>Popillia</taxon>
    </lineage>
</organism>
<evidence type="ECO:0000256" key="1">
    <source>
        <dbReference type="SAM" id="MobiDB-lite"/>
    </source>
</evidence>
<feature type="region of interest" description="Disordered" evidence="1">
    <location>
        <begin position="231"/>
        <end position="256"/>
    </location>
</feature>
<dbReference type="EMBL" id="JASPKY010000038">
    <property type="protein sequence ID" value="KAK9746723.1"/>
    <property type="molecule type" value="Genomic_DNA"/>
</dbReference>
<protein>
    <submittedName>
        <fullName evidence="4">Lytic polysaccharide mono-oxygenase, cellulose-degrading</fullName>
    </submittedName>
</protein>
<feature type="domain" description="Chitin-binding type-4" evidence="3">
    <location>
        <begin position="33"/>
        <end position="223"/>
    </location>
</feature>
<feature type="compositionally biased region" description="Low complexity" evidence="1">
    <location>
        <begin position="239"/>
        <end position="250"/>
    </location>
</feature>
<evidence type="ECO:0000313" key="5">
    <source>
        <dbReference type="Proteomes" id="UP001458880"/>
    </source>
</evidence>
<proteinExistence type="predicted"/>
<gene>
    <name evidence="4" type="ORF">QE152_g5985</name>
</gene>
<dbReference type="AlphaFoldDB" id="A0AAW1MGQ6"/>
<keyword evidence="2" id="KW-0472">Membrane</keyword>
<keyword evidence="2" id="KW-1133">Transmembrane helix</keyword>
<evidence type="ECO:0000256" key="2">
    <source>
        <dbReference type="SAM" id="Phobius"/>
    </source>
</evidence>
<dbReference type="InterPro" id="IPR004302">
    <property type="entry name" value="Cellulose/chitin-bd_N"/>
</dbReference>
<reference evidence="4 5" key="1">
    <citation type="journal article" date="2024" name="BMC Genomics">
        <title>De novo assembly and annotation of Popillia japonica's genome with initial clues to its potential as an invasive pest.</title>
        <authorList>
            <person name="Cucini C."/>
            <person name="Boschi S."/>
            <person name="Funari R."/>
            <person name="Cardaioli E."/>
            <person name="Iannotti N."/>
            <person name="Marturano G."/>
            <person name="Paoli F."/>
            <person name="Bruttini M."/>
            <person name="Carapelli A."/>
            <person name="Frati F."/>
            <person name="Nardi F."/>
        </authorList>
    </citation>
    <scope>NUCLEOTIDE SEQUENCE [LARGE SCALE GENOMIC DNA]</scope>
    <source>
        <strain evidence="4">DMR45628</strain>
    </source>
</reference>